<dbReference type="EMBL" id="LNIX01000006">
    <property type="protein sequence ID" value="OXA52725.1"/>
    <property type="molecule type" value="Genomic_DNA"/>
</dbReference>
<feature type="region of interest" description="Disordered" evidence="4">
    <location>
        <begin position="1"/>
        <end position="24"/>
    </location>
</feature>
<dbReference type="PANTHER" id="PTHR12186">
    <property type="entry name" value="SIKE FAMILY MEMBER"/>
    <property type="match status" value="1"/>
</dbReference>
<dbReference type="AlphaFoldDB" id="A0A226E4R0"/>
<keyword evidence="2 3" id="KW-0175">Coiled coil</keyword>
<gene>
    <name evidence="5" type="ORF">Fcan01_12380</name>
</gene>
<dbReference type="InterPro" id="IPR008555">
    <property type="entry name" value="SIKE"/>
</dbReference>
<dbReference type="Proteomes" id="UP000198287">
    <property type="component" value="Unassembled WGS sequence"/>
</dbReference>
<comment type="similarity">
    <text evidence="1">Belongs to the SIKE family.</text>
</comment>
<organism evidence="5 6">
    <name type="scientific">Folsomia candida</name>
    <name type="common">Springtail</name>
    <dbReference type="NCBI Taxonomy" id="158441"/>
    <lineage>
        <taxon>Eukaryota</taxon>
        <taxon>Metazoa</taxon>
        <taxon>Ecdysozoa</taxon>
        <taxon>Arthropoda</taxon>
        <taxon>Hexapoda</taxon>
        <taxon>Collembola</taxon>
        <taxon>Entomobryomorpha</taxon>
        <taxon>Isotomoidea</taxon>
        <taxon>Isotomidae</taxon>
        <taxon>Proisotominae</taxon>
        <taxon>Folsomia</taxon>
    </lineage>
</organism>
<feature type="coiled-coil region" evidence="3">
    <location>
        <begin position="98"/>
        <end position="125"/>
    </location>
</feature>
<keyword evidence="6" id="KW-1185">Reference proteome</keyword>
<evidence type="ECO:0000256" key="3">
    <source>
        <dbReference type="SAM" id="Coils"/>
    </source>
</evidence>
<reference evidence="5 6" key="1">
    <citation type="submission" date="2015-12" db="EMBL/GenBank/DDBJ databases">
        <title>The genome of Folsomia candida.</title>
        <authorList>
            <person name="Faddeeva A."/>
            <person name="Derks M.F."/>
            <person name="Anvar Y."/>
            <person name="Smit S."/>
            <person name="Van Straalen N."/>
            <person name="Roelofs D."/>
        </authorList>
    </citation>
    <scope>NUCLEOTIDE SEQUENCE [LARGE SCALE GENOMIC DNA]</scope>
    <source>
        <strain evidence="5 6">VU population</strain>
        <tissue evidence="5">Whole body</tissue>
    </source>
</reference>
<evidence type="ECO:0000256" key="2">
    <source>
        <dbReference type="ARBA" id="ARBA00023054"/>
    </source>
</evidence>
<dbReference type="STRING" id="158441.A0A226E4R0"/>
<evidence type="ECO:0000313" key="6">
    <source>
        <dbReference type="Proteomes" id="UP000198287"/>
    </source>
</evidence>
<dbReference type="OrthoDB" id="21214at2759"/>
<comment type="caution">
    <text evidence="5">The sequence shown here is derived from an EMBL/GenBank/DDBJ whole genome shotgun (WGS) entry which is preliminary data.</text>
</comment>
<dbReference type="Pfam" id="PF05769">
    <property type="entry name" value="SIKE"/>
    <property type="match status" value="1"/>
</dbReference>
<evidence type="ECO:0000256" key="4">
    <source>
        <dbReference type="SAM" id="MobiDB-lite"/>
    </source>
</evidence>
<evidence type="ECO:0000256" key="1">
    <source>
        <dbReference type="ARBA" id="ARBA00005537"/>
    </source>
</evidence>
<evidence type="ECO:0000313" key="5">
    <source>
        <dbReference type="EMBL" id="OXA52725.1"/>
    </source>
</evidence>
<name>A0A226E4R0_FOLCA</name>
<sequence>MTPGPTPTTSSTTASLLHPTQPSDPAVNTMALAFQDVLNDAKKLTNRLNEHDSTADALVSQMQAVYQQVEAMKQYHEDISQLNDLASERPRIALVAGIQQESKHITDLQQENRELRIALEEQQNAVDMIMSKYREHVSKLMECKRLDEQLLNTMDTNNKALESNAEKMNEMKFIMRQAISMDEESLAKEEGLLSRLWAENKGLREMLEISRKYGSYGNNILSHGTEDKEVQTSS</sequence>
<dbReference type="PANTHER" id="PTHR12186:SF2">
    <property type="entry name" value="FGFR1 ONCOGENE PARTNER 2 HOMOLOG"/>
    <property type="match status" value="1"/>
</dbReference>
<accession>A0A226E4R0</accession>
<proteinExistence type="inferred from homology"/>
<protein>
    <submittedName>
        <fullName evidence="5">FGFR1 oncogene partner 2</fullName>
    </submittedName>
</protein>
<dbReference type="OMA" id="KYRQHTE"/>